<keyword evidence="3" id="KW-1185">Reference proteome</keyword>
<sequence>MAHAAARLAMRRLTDPSPPSPEPTPALLPRPAAARLPLPELAPMGVINRG</sequence>
<dbReference type="EMBL" id="BOMH01000001">
    <property type="protein sequence ID" value="GID62165.1"/>
    <property type="molecule type" value="Genomic_DNA"/>
</dbReference>
<dbReference type="AlphaFoldDB" id="A0A919LXQ3"/>
<feature type="compositionally biased region" description="Pro residues" evidence="1">
    <location>
        <begin position="16"/>
        <end position="28"/>
    </location>
</feature>
<feature type="region of interest" description="Disordered" evidence="1">
    <location>
        <begin position="1"/>
        <end position="32"/>
    </location>
</feature>
<evidence type="ECO:0000313" key="2">
    <source>
        <dbReference type="EMBL" id="GID62165.1"/>
    </source>
</evidence>
<proteinExistence type="predicted"/>
<evidence type="ECO:0000256" key="1">
    <source>
        <dbReference type="SAM" id="MobiDB-lite"/>
    </source>
</evidence>
<reference evidence="2" key="1">
    <citation type="submission" date="2021-01" db="EMBL/GenBank/DDBJ databases">
        <title>Whole genome shotgun sequence of Actinoplanes cyaneus NBRC 14990.</title>
        <authorList>
            <person name="Komaki H."/>
            <person name="Tamura T."/>
        </authorList>
    </citation>
    <scope>NUCLEOTIDE SEQUENCE</scope>
    <source>
        <strain evidence="2">NBRC 14990</strain>
    </source>
</reference>
<dbReference type="Proteomes" id="UP000619479">
    <property type="component" value="Unassembled WGS sequence"/>
</dbReference>
<name>A0A919LXQ3_9ACTN</name>
<organism evidence="2 3">
    <name type="scientific">Actinoplanes cyaneus</name>
    <dbReference type="NCBI Taxonomy" id="52696"/>
    <lineage>
        <taxon>Bacteria</taxon>
        <taxon>Bacillati</taxon>
        <taxon>Actinomycetota</taxon>
        <taxon>Actinomycetes</taxon>
        <taxon>Micromonosporales</taxon>
        <taxon>Micromonosporaceae</taxon>
        <taxon>Actinoplanes</taxon>
    </lineage>
</organism>
<evidence type="ECO:0000313" key="3">
    <source>
        <dbReference type="Proteomes" id="UP000619479"/>
    </source>
</evidence>
<comment type="caution">
    <text evidence="2">The sequence shown here is derived from an EMBL/GenBank/DDBJ whole genome shotgun (WGS) entry which is preliminary data.</text>
</comment>
<accession>A0A919LXQ3</accession>
<gene>
    <name evidence="2" type="ORF">Acy02nite_00460</name>
</gene>
<protein>
    <submittedName>
        <fullName evidence="2">Uncharacterized protein</fullName>
    </submittedName>
</protein>